<dbReference type="STRING" id="1434232.MAIT1_02639"/>
<dbReference type="GO" id="GO:0016209">
    <property type="term" value="F:antioxidant activity"/>
    <property type="evidence" value="ECO:0007669"/>
    <property type="project" value="InterPro"/>
</dbReference>
<keyword evidence="3" id="KW-1185">Reference proteome</keyword>
<dbReference type="InterPro" id="IPR047262">
    <property type="entry name" value="PRX-like1"/>
</dbReference>
<dbReference type="Pfam" id="PF00578">
    <property type="entry name" value="AhpC-TSA"/>
    <property type="match status" value="1"/>
</dbReference>
<comment type="caution">
    <text evidence="2">The sequence shown here is derived from an EMBL/GenBank/DDBJ whole genome shotgun (WGS) entry which is preliminary data.</text>
</comment>
<dbReference type="InterPro" id="IPR000866">
    <property type="entry name" value="AhpC/TSA"/>
</dbReference>
<gene>
    <name evidence="2" type="ORF">MAIT1_02639</name>
</gene>
<dbReference type="InterPro" id="IPR013766">
    <property type="entry name" value="Thioredoxin_domain"/>
</dbReference>
<reference evidence="2 3" key="1">
    <citation type="journal article" date="2016" name="BMC Genomics">
        <title>Combined genomic and structural analyses of a cultured magnetotactic bacterium reveals its niche adaptation to a dynamic environment.</title>
        <authorList>
            <person name="Araujo A.C."/>
            <person name="Morillo V."/>
            <person name="Cypriano J."/>
            <person name="Teixeira L.C."/>
            <person name="Leao P."/>
            <person name="Lyra S."/>
            <person name="Almeida L.G."/>
            <person name="Bazylinski D.A."/>
            <person name="Vasconcellos A.T."/>
            <person name="Abreu F."/>
            <person name="Lins U."/>
        </authorList>
    </citation>
    <scope>NUCLEOTIDE SEQUENCE [LARGE SCALE GENOMIC DNA]</scope>
    <source>
        <strain evidence="2 3">IT-1</strain>
    </source>
</reference>
<evidence type="ECO:0000313" key="3">
    <source>
        <dbReference type="Proteomes" id="UP000194003"/>
    </source>
</evidence>
<dbReference type="EMBL" id="LVJN01000020">
    <property type="protein sequence ID" value="OSM02492.1"/>
    <property type="molecule type" value="Genomic_DNA"/>
</dbReference>
<dbReference type="PANTHER" id="PTHR43640">
    <property type="entry name" value="OS07G0260300 PROTEIN"/>
    <property type="match status" value="1"/>
</dbReference>
<accession>A0A1Y2K3F6</accession>
<sequence>MVLLHTPPGELGAPAAVFTLPGVDGRDHSLGDYAASRALLVMFLCNHCPYVIAIQQRLIALANEMIPQGAAIVAINSNDAVGYPDDNFASMQRVARELNYPFDYLFD</sequence>
<dbReference type="PANTHER" id="PTHR43640:SF1">
    <property type="entry name" value="THIOREDOXIN-DEPENDENT PEROXIREDOXIN"/>
    <property type="match status" value="1"/>
</dbReference>
<evidence type="ECO:0000259" key="1">
    <source>
        <dbReference type="PROSITE" id="PS51352"/>
    </source>
</evidence>
<dbReference type="SUPFAM" id="SSF52833">
    <property type="entry name" value="Thioredoxin-like"/>
    <property type="match status" value="1"/>
</dbReference>
<organism evidence="2 3">
    <name type="scientific">Magnetofaba australis IT-1</name>
    <dbReference type="NCBI Taxonomy" id="1434232"/>
    <lineage>
        <taxon>Bacteria</taxon>
        <taxon>Pseudomonadati</taxon>
        <taxon>Pseudomonadota</taxon>
        <taxon>Magnetococcia</taxon>
        <taxon>Magnetococcales</taxon>
        <taxon>Magnetococcaceae</taxon>
        <taxon>Magnetofaba</taxon>
    </lineage>
</organism>
<dbReference type="Gene3D" id="3.40.30.10">
    <property type="entry name" value="Glutaredoxin"/>
    <property type="match status" value="1"/>
</dbReference>
<feature type="domain" description="Thioredoxin" evidence="1">
    <location>
        <begin position="9"/>
        <end position="107"/>
    </location>
</feature>
<name>A0A1Y2K3F6_9PROT</name>
<dbReference type="GO" id="GO:0016491">
    <property type="term" value="F:oxidoreductase activity"/>
    <property type="evidence" value="ECO:0007669"/>
    <property type="project" value="InterPro"/>
</dbReference>
<protein>
    <submittedName>
        <fullName evidence="2">Putative Redoxin domain protein</fullName>
    </submittedName>
</protein>
<dbReference type="PROSITE" id="PS51352">
    <property type="entry name" value="THIOREDOXIN_2"/>
    <property type="match status" value="1"/>
</dbReference>
<dbReference type="RefSeq" id="WP_198947933.1">
    <property type="nucleotide sequence ID" value="NZ_LVJN01000020.1"/>
</dbReference>
<dbReference type="Proteomes" id="UP000194003">
    <property type="component" value="Unassembled WGS sequence"/>
</dbReference>
<proteinExistence type="predicted"/>
<dbReference type="InterPro" id="IPR036249">
    <property type="entry name" value="Thioredoxin-like_sf"/>
</dbReference>
<dbReference type="AlphaFoldDB" id="A0A1Y2K3F6"/>
<evidence type="ECO:0000313" key="2">
    <source>
        <dbReference type="EMBL" id="OSM02492.1"/>
    </source>
</evidence>